<dbReference type="AlphaFoldDB" id="A0A3N4HGS7"/>
<sequence>MRRSYQLQNAEPSPRIKATEQQRNNTNPRQTSRQEAPQKFKVAITTFHNNPAPPSGNSETTQHSRATRIISREGLEQR</sequence>
<dbReference type="Proteomes" id="UP000275078">
    <property type="component" value="Unassembled WGS sequence"/>
</dbReference>
<organism evidence="2 3">
    <name type="scientific">Ascobolus immersus RN42</name>
    <dbReference type="NCBI Taxonomy" id="1160509"/>
    <lineage>
        <taxon>Eukaryota</taxon>
        <taxon>Fungi</taxon>
        <taxon>Dikarya</taxon>
        <taxon>Ascomycota</taxon>
        <taxon>Pezizomycotina</taxon>
        <taxon>Pezizomycetes</taxon>
        <taxon>Pezizales</taxon>
        <taxon>Ascobolaceae</taxon>
        <taxon>Ascobolus</taxon>
    </lineage>
</organism>
<evidence type="ECO:0000313" key="3">
    <source>
        <dbReference type="Proteomes" id="UP000275078"/>
    </source>
</evidence>
<name>A0A3N4HGS7_ASCIM</name>
<reference evidence="2 3" key="1">
    <citation type="journal article" date="2018" name="Nat. Ecol. Evol.">
        <title>Pezizomycetes genomes reveal the molecular basis of ectomycorrhizal truffle lifestyle.</title>
        <authorList>
            <person name="Murat C."/>
            <person name="Payen T."/>
            <person name="Noel B."/>
            <person name="Kuo A."/>
            <person name="Morin E."/>
            <person name="Chen J."/>
            <person name="Kohler A."/>
            <person name="Krizsan K."/>
            <person name="Balestrini R."/>
            <person name="Da Silva C."/>
            <person name="Montanini B."/>
            <person name="Hainaut M."/>
            <person name="Levati E."/>
            <person name="Barry K.W."/>
            <person name="Belfiori B."/>
            <person name="Cichocki N."/>
            <person name="Clum A."/>
            <person name="Dockter R.B."/>
            <person name="Fauchery L."/>
            <person name="Guy J."/>
            <person name="Iotti M."/>
            <person name="Le Tacon F."/>
            <person name="Lindquist E.A."/>
            <person name="Lipzen A."/>
            <person name="Malagnac F."/>
            <person name="Mello A."/>
            <person name="Molinier V."/>
            <person name="Miyauchi S."/>
            <person name="Poulain J."/>
            <person name="Riccioni C."/>
            <person name="Rubini A."/>
            <person name="Sitrit Y."/>
            <person name="Splivallo R."/>
            <person name="Traeger S."/>
            <person name="Wang M."/>
            <person name="Zifcakova L."/>
            <person name="Wipf D."/>
            <person name="Zambonelli A."/>
            <person name="Paolocci F."/>
            <person name="Nowrousian M."/>
            <person name="Ottonello S."/>
            <person name="Baldrian P."/>
            <person name="Spatafora J.W."/>
            <person name="Henrissat B."/>
            <person name="Nagy L.G."/>
            <person name="Aury J.M."/>
            <person name="Wincker P."/>
            <person name="Grigoriev I.V."/>
            <person name="Bonfante P."/>
            <person name="Martin F.M."/>
        </authorList>
    </citation>
    <scope>NUCLEOTIDE SEQUENCE [LARGE SCALE GENOMIC DNA]</scope>
    <source>
        <strain evidence="2 3">RN42</strain>
    </source>
</reference>
<feature type="compositionally biased region" description="Polar residues" evidence="1">
    <location>
        <begin position="55"/>
        <end position="64"/>
    </location>
</feature>
<feature type="region of interest" description="Disordered" evidence="1">
    <location>
        <begin position="1"/>
        <end position="78"/>
    </location>
</feature>
<feature type="compositionally biased region" description="Polar residues" evidence="1">
    <location>
        <begin position="1"/>
        <end position="11"/>
    </location>
</feature>
<gene>
    <name evidence="2" type="ORF">BJ508DRAFT_334268</name>
</gene>
<keyword evidence="3" id="KW-1185">Reference proteome</keyword>
<feature type="compositionally biased region" description="Polar residues" evidence="1">
    <location>
        <begin position="19"/>
        <end position="35"/>
    </location>
</feature>
<dbReference type="EMBL" id="ML119828">
    <property type="protein sequence ID" value="RPA73253.1"/>
    <property type="molecule type" value="Genomic_DNA"/>
</dbReference>
<protein>
    <submittedName>
        <fullName evidence="2">Uncharacterized protein</fullName>
    </submittedName>
</protein>
<proteinExistence type="predicted"/>
<evidence type="ECO:0000313" key="2">
    <source>
        <dbReference type="EMBL" id="RPA73253.1"/>
    </source>
</evidence>
<evidence type="ECO:0000256" key="1">
    <source>
        <dbReference type="SAM" id="MobiDB-lite"/>
    </source>
</evidence>
<accession>A0A3N4HGS7</accession>